<dbReference type="EMBL" id="CP120863">
    <property type="protein sequence ID" value="WFE91985.1"/>
    <property type="molecule type" value="Genomic_DNA"/>
</dbReference>
<evidence type="ECO:0000313" key="1">
    <source>
        <dbReference type="EMBL" id="WFE91985.1"/>
    </source>
</evidence>
<dbReference type="SUPFAM" id="SSF54427">
    <property type="entry name" value="NTF2-like"/>
    <property type="match status" value="1"/>
</dbReference>
<organism evidence="1 2">
    <name type="scientific">Roseibium porphyridii</name>
    <dbReference type="NCBI Taxonomy" id="2866279"/>
    <lineage>
        <taxon>Bacteria</taxon>
        <taxon>Pseudomonadati</taxon>
        <taxon>Pseudomonadota</taxon>
        <taxon>Alphaproteobacteria</taxon>
        <taxon>Hyphomicrobiales</taxon>
        <taxon>Stappiaceae</taxon>
        <taxon>Roseibium</taxon>
    </lineage>
</organism>
<sequence length="154" mass="17236">MSEKLEVVKSWFERVWAQEDEGAIEELFVSDGPARGLGTYVRDDDARFADHARIGPEGFKEFHRSLLKLVGNVDISVTMDMEQGDWLALLCVLKATKRGTDMKVQTTGTIFIKVANGQIIEAYNHFDFMSLFGQLGLLPENTFGECLCGERIGV</sequence>
<evidence type="ECO:0000313" key="2">
    <source>
        <dbReference type="Proteomes" id="UP001209803"/>
    </source>
</evidence>
<gene>
    <name evidence="1" type="ORF">K1718_11655</name>
</gene>
<accession>A0ABY8FFG2</accession>
<protein>
    <submittedName>
        <fullName evidence="1">Ester cyclase</fullName>
    </submittedName>
</protein>
<dbReference type="Proteomes" id="UP001209803">
    <property type="component" value="Chromosome"/>
</dbReference>
<dbReference type="RefSeq" id="WP_265684515.1">
    <property type="nucleotide sequence ID" value="NZ_CP120863.1"/>
</dbReference>
<name>A0ABY8FFG2_9HYPH</name>
<reference evidence="1 2" key="1">
    <citation type="submission" date="2023-03" db="EMBL/GenBank/DDBJ databases">
        <title>Roseibium porphyridii sp. nov. and Roseibium rhodosorbium sp. nov. isolated from marine algae, Porphyridium cruentum and Rhodosorus marinus, respectively.</title>
        <authorList>
            <person name="Lee M.W."/>
            <person name="Choi B.J."/>
            <person name="Lee J.K."/>
            <person name="Choi D.G."/>
            <person name="Baek J.H."/>
            <person name="Bayburt H."/>
            <person name="Kim J.M."/>
            <person name="Han D.M."/>
            <person name="Kim K.H."/>
            <person name="Jeon C.O."/>
        </authorList>
    </citation>
    <scope>NUCLEOTIDE SEQUENCE [LARGE SCALE GENOMIC DNA]</scope>
    <source>
        <strain evidence="1 2">KMA01</strain>
    </source>
</reference>
<dbReference type="Gene3D" id="3.10.450.50">
    <property type="match status" value="1"/>
</dbReference>
<dbReference type="InterPro" id="IPR032710">
    <property type="entry name" value="NTF2-like_dom_sf"/>
</dbReference>
<proteinExistence type="predicted"/>
<dbReference type="InterPro" id="IPR009959">
    <property type="entry name" value="Cyclase_SnoaL-like"/>
</dbReference>
<dbReference type="Pfam" id="PF07366">
    <property type="entry name" value="SnoaL"/>
    <property type="match status" value="1"/>
</dbReference>
<keyword evidence="2" id="KW-1185">Reference proteome</keyword>